<feature type="transmembrane region" description="Helical" evidence="2">
    <location>
        <begin position="162"/>
        <end position="184"/>
    </location>
</feature>
<name>A0A7Y7E6V7_STRMO</name>
<keyword evidence="2" id="KW-0812">Transmembrane</keyword>
<accession>A0A7Y7E6V7</accession>
<feature type="region of interest" description="Disordered" evidence="1">
    <location>
        <begin position="18"/>
        <end position="40"/>
    </location>
</feature>
<feature type="region of interest" description="Disordered" evidence="1">
    <location>
        <begin position="126"/>
        <end position="156"/>
    </location>
</feature>
<dbReference type="AlphaFoldDB" id="A0A7Y7E6V7"/>
<organism evidence="3 4">
    <name type="scientific">Streptomyces morookaense</name>
    <name type="common">Streptoverticillium morookaense</name>
    <dbReference type="NCBI Taxonomy" id="1970"/>
    <lineage>
        <taxon>Bacteria</taxon>
        <taxon>Bacillati</taxon>
        <taxon>Actinomycetota</taxon>
        <taxon>Actinomycetes</taxon>
        <taxon>Kitasatosporales</taxon>
        <taxon>Streptomycetaceae</taxon>
        <taxon>Streptomyces</taxon>
    </lineage>
</organism>
<proteinExistence type="predicted"/>
<evidence type="ECO:0000256" key="2">
    <source>
        <dbReference type="SAM" id="Phobius"/>
    </source>
</evidence>
<comment type="caution">
    <text evidence="3">The sequence shown here is derived from an EMBL/GenBank/DDBJ whole genome shotgun (WGS) entry which is preliminary data.</text>
</comment>
<gene>
    <name evidence="3" type="ORF">HG542_11630</name>
</gene>
<dbReference type="Proteomes" id="UP000587462">
    <property type="component" value="Unassembled WGS sequence"/>
</dbReference>
<feature type="compositionally biased region" description="Basic and acidic residues" evidence="1">
    <location>
        <begin position="29"/>
        <end position="40"/>
    </location>
</feature>
<sequence length="193" mass="20125">MILARTAVAATAAATLALSSPGSGSGDSTLEHEGGGVQRGRETVFTVTTGEGHGSLTVESEAFAKKLTLRAKRFRTGKDGELYTRVAGMVLCDVEPGTYPVELKEDDETVDTAELVVTSDMDPGNRDFCASHTSYDDAVDKTSETAPDPDTEDDGGVGLGELAAVIAGTAALSAVLASAATYLVTRRRRREPK</sequence>
<feature type="compositionally biased region" description="Basic and acidic residues" evidence="1">
    <location>
        <begin position="134"/>
        <end position="143"/>
    </location>
</feature>
<keyword evidence="4" id="KW-1185">Reference proteome</keyword>
<dbReference type="EMBL" id="JABBXF010000023">
    <property type="protein sequence ID" value="NVK78315.1"/>
    <property type="molecule type" value="Genomic_DNA"/>
</dbReference>
<keyword evidence="2" id="KW-0472">Membrane</keyword>
<evidence type="ECO:0000256" key="1">
    <source>
        <dbReference type="SAM" id="MobiDB-lite"/>
    </source>
</evidence>
<feature type="compositionally biased region" description="Low complexity" evidence="1">
    <location>
        <begin position="18"/>
        <end position="28"/>
    </location>
</feature>
<protein>
    <submittedName>
        <fullName evidence="3">Uncharacterized protein</fullName>
    </submittedName>
</protein>
<dbReference type="RefSeq" id="WP_171080330.1">
    <property type="nucleotide sequence ID" value="NZ_BNBU01000013.1"/>
</dbReference>
<evidence type="ECO:0000313" key="4">
    <source>
        <dbReference type="Proteomes" id="UP000587462"/>
    </source>
</evidence>
<evidence type="ECO:0000313" key="3">
    <source>
        <dbReference type="EMBL" id="NVK78315.1"/>
    </source>
</evidence>
<keyword evidence="2" id="KW-1133">Transmembrane helix</keyword>
<reference evidence="3 4" key="1">
    <citation type="submission" date="2020-04" db="EMBL/GenBank/DDBJ databases">
        <title>Draft Genome Sequence of Streptomyces morookaense DSM 40503, an 8-azaguanine-producing strain.</title>
        <authorList>
            <person name="Qi J."/>
            <person name="Gao J.-M."/>
        </authorList>
    </citation>
    <scope>NUCLEOTIDE SEQUENCE [LARGE SCALE GENOMIC DNA]</scope>
    <source>
        <strain evidence="3 4">DSM 40503</strain>
    </source>
</reference>